<feature type="chain" id="PRO_5039656940" evidence="5">
    <location>
        <begin position="22"/>
        <end position="313"/>
    </location>
</feature>
<dbReference type="GO" id="GO:0015226">
    <property type="term" value="F:carnitine transmembrane transporter activity"/>
    <property type="evidence" value="ECO:0007669"/>
    <property type="project" value="TreeGrafter"/>
</dbReference>
<dbReference type="GO" id="GO:0005275">
    <property type="term" value="F:amine transmembrane transporter activity"/>
    <property type="evidence" value="ECO:0007669"/>
    <property type="project" value="TreeGrafter"/>
</dbReference>
<dbReference type="Pfam" id="PF04069">
    <property type="entry name" value="OpuAC"/>
    <property type="match status" value="2"/>
</dbReference>
<keyword evidence="5" id="KW-0732">Signal</keyword>
<reference evidence="7 8" key="1">
    <citation type="submission" date="2019-03" db="EMBL/GenBank/DDBJ databases">
        <title>Genomic Encyclopedia of Type Strains, Phase IV (KMG-IV): sequencing the most valuable type-strain genomes for metagenomic binning, comparative biology and taxonomic classification.</title>
        <authorList>
            <person name="Goeker M."/>
        </authorList>
    </citation>
    <scope>NUCLEOTIDE SEQUENCE [LARGE SCALE GENOMIC DNA]</scope>
    <source>
        <strain evidence="7 8">DSM 28697</strain>
    </source>
</reference>
<name>A0A4R6TUP6_9BACI</name>
<evidence type="ECO:0000256" key="4">
    <source>
        <dbReference type="ARBA" id="ARBA00023136"/>
    </source>
</evidence>
<dbReference type="PROSITE" id="PS51257">
    <property type="entry name" value="PROKAR_LIPOPROTEIN"/>
    <property type="match status" value="1"/>
</dbReference>
<keyword evidence="2" id="KW-0813">Transport</keyword>
<sequence>MNHVWKKLGLTAGLSLSLVVAGCGTSGSADGGSADGGDTSGDAGNATANIGESIDYTITGIDPGAGIMTKTEEVIKEYGLDEYSLQTSSGATMTKALETAIENEEPIVVTGWQPHWMFTKFEIKYLEDPKGVYGESETINTMVRKGLEEEMPSAYTVLDQFNWSLEQMGEVMLDVQEGTDIEDASRAWVDENQELVSEWTEGAEPVEGKEIELLYVTWVSEVASTNVLKTVLEDMGFNVTITSLQPQFMFSGLAEGDGDGMVAAWLPVTHGQYMEQFGDQIVDLGPNLEGASTGLAVPSYMDIDSIEDLKAAE</sequence>
<evidence type="ECO:0000259" key="6">
    <source>
        <dbReference type="Pfam" id="PF04069"/>
    </source>
</evidence>
<protein>
    <submittedName>
        <fullName evidence="7">Glycine betaine/proline transport system substrate-binding protein</fullName>
    </submittedName>
</protein>
<dbReference type="AlphaFoldDB" id="A0A4R6TUP6"/>
<dbReference type="PANTHER" id="PTHR47737">
    <property type="entry name" value="GLYCINE BETAINE/PROLINE BETAINE TRANSPORT SYSTEM PERMEASE PROTEIN PROW"/>
    <property type="match status" value="1"/>
</dbReference>
<feature type="domain" description="ABC-type glycine betaine transport system substrate-binding" evidence="6">
    <location>
        <begin position="49"/>
        <end position="191"/>
    </location>
</feature>
<dbReference type="RefSeq" id="WP_133581867.1">
    <property type="nucleotide sequence ID" value="NZ_SNYJ01000021.1"/>
</dbReference>
<keyword evidence="4" id="KW-0472">Membrane</keyword>
<dbReference type="PANTHER" id="PTHR47737:SF1">
    <property type="entry name" value="GLYCINE BETAINE_PROLINE BETAINE TRANSPORT SYSTEM PERMEASE PROTEIN PROW"/>
    <property type="match status" value="1"/>
</dbReference>
<gene>
    <name evidence="7" type="ORF">EV213_1211</name>
</gene>
<evidence type="ECO:0000313" key="8">
    <source>
        <dbReference type="Proteomes" id="UP000295632"/>
    </source>
</evidence>
<comment type="subcellular location">
    <subcellularLocation>
        <location evidence="1">Cell membrane</location>
    </subcellularLocation>
</comment>
<dbReference type="GO" id="GO:0015871">
    <property type="term" value="P:choline transport"/>
    <property type="evidence" value="ECO:0007669"/>
    <property type="project" value="TreeGrafter"/>
</dbReference>
<feature type="domain" description="ABC-type glycine betaine transport system substrate-binding" evidence="6">
    <location>
        <begin position="209"/>
        <end position="311"/>
    </location>
</feature>
<dbReference type="OrthoDB" id="9787902at2"/>
<dbReference type="Proteomes" id="UP000295632">
    <property type="component" value="Unassembled WGS sequence"/>
</dbReference>
<evidence type="ECO:0000313" key="7">
    <source>
        <dbReference type="EMBL" id="TDQ35384.1"/>
    </source>
</evidence>
<evidence type="ECO:0000256" key="2">
    <source>
        <dbReference type="ARBA" id="ARBA00022448"/>
    </source>
</evidence>
<dbReference type="GO" id="GO:0043190">
    <property type="term" value="C:ATP-binding cassette (ABC) transporter complex"/>
    <property type="evidence" value="ECO:0007669"/>
    <property type="project" value="InterPro"/>
</dbReference>
<keyword evidence="8" id="KW-1185">Reference proteome</keyword>
<dbReference type="CDD" id="cd13639">
    <property type="entry name" value="PBP2_OpuAC_like"/>
    <property type="match status" value="1"/>
</dbReference>
<comment type="caution">
    <text evidence="7">The sequence shown here is derived from an EMBL/GenBank/DDBJ whole genome shotgun (WGS) entry which is preliminary data.</text>
</comment>
<feature type="signal peptide" evidence="5">
    <location>
        <begin position="1"/>
        <end position="21"/>
    </location>
</feature>
<evidence type="ECO:0000256" key="5">
    <source>
        <dbReference type="SAM" id="SignalP"/>
    </source>
</evidence>
<dbReference type="SUPFAM" id="SSF53850">
    <property type="entry name" value="Periplasmic binding protein-like II"/>
    <property type="match status" value="2"/>
</dbReference>
<accession>A0A4R6TUP6</accession>
<dbReference type="GO" id="GO:0031460">
    <property type="term" value="P:glycine betaine transport"/>
    <property type="evidence" value="ECO:0007669"/>
    <property type="project" value="TreeGrafter"/>
</dbReference>
<organism evidence="7 8">
    <name type="scientific">Aureibacillus halotolerans</name>
    <dbReference type="NCBI Taxonomy" id="1508390"/>
    <lineage>
        <taxon>Bacteria</taxon>
        <taxon>Bacillati</taxon>
        <taxon>Bacillota</taxon>
        <taxon>Bacilli</taxon>
        <taxon>Bacillales</taxon>
        <taxon>Bacillaceae</taxon>
        <taxon>Aureibacillus</taxon>
    </lineage>
</organism>
<dbReference type="Gene3D" id="3.10.105.10">
    <property type="entry name" value="Dipeptide-binding Protein, Domain 3"/>
    <property type="match status" value="1"/>
</dbReference>
<dbReference type="InterPro" id="IPR007210">
    <property type="entry name" value="ABC_Gly_betaine_transp_sub-bd"/>
</dbReference>
<dbReference type="EMBL" id="SNYJ01000021">
    <property type="protein sequence ID" value="TDQ35384.1"/>
    <property type="molecule type" value="Genomic_DNA"/>
</dbReference>
<dbReference type="Gene3D" id="3.40.190.100">
    <property type="entry name" value="Glycine betaine-binding periplasmic protein, domain 2"/>
    <property type="match status" value="1"/>
</dbReference>
<proteinExistence type="predicted"/>
<evidence type="ECO:0000256" key="1">
    <source>
        <dbReference type="ARBA" id="ARBA00004236"/>
    </source>
</evidence>
<keyword evidence="3" id="KW-1003">Cell membrane</keyword>
<evidence type="ECO:0000256" key="3">
    <source>
        <dbReference type="ARBA" id="ARBA00022475"/>
    </source>
</evidence>